<dbReference type="InterPro" id="IPR002656">
    <property type="entry name" value="Acyl_transf_3_dom"/>
</dbReference>
<feature type="transmembrane region" description="Helical" evidence="1">
    <location>
        <begin position="668"/>
        <end position="700"/>
    </location>
</feature>
<feature type="transmembrane region" description="Helical" evidence="1">
    <location>
        <begin position="462"/>
        <end position="483"/>
    </location>
</feature>
<reference evidence="4" key="1">
    <citation type="submission" date="2020-10" db="EMBL/GenBank/DDBJ databases">
        <authorList>
            <person name="Kikuchi T."/>
        </authorList>
    </citation>
    <scope>NUCLEOTIDE SEQUENCE</scope>
    <source>
        <strain evidence="4">NKZ352</strain>
    </source>
</reference>
<accession>A0A8S1HTD5</accession>
<dbReference type="OrthoDB" id="207378at2759"/>
<organism evidence="4 5">
    <name type="scientific">Caenorhabditis auriculariae</name>
    <dbReference type="NCBI Taxonomy" id="2777116"/>
    <lineage>
        <taxon>Eukaryota</taxon>
        <taxon>Metazoa</taxon>
        <taxon>Ecdysozoa</taxon>
        <taxon>Nematoda</taxon>
        <taxon>Chromadorea</taxon>
        <taxon>Rhabditida</taxon>
        <taxon>Rhabditina</taxon>
        <taxon>Rhabditomorpha</taxon>
        <taxon>Rhabditoidea</taxon>
        <taxon>Rhabditidae</taxon>
        <taxon>Peloderinae</taxon>
        <taxon>Caenorhabditis</taxon>
    </lineage>
</organism>
<keyword evidence="5" id="KW-1185">Reference proteome</keyword>
<evidence type="ECO:0000256" key="2">
    <source>
        <dbReference type="SAM" id="SignalP"/>
    </source>
</evidence>
<dbReference type="SMART" id="SM00703">
    <property type="entry name" value="NRF"/>
    <property type="match status" value="1"/>
</dbReference>
<keyword evidence="1" id="KW-0472">Membrane</keyword>
<evidence type="ECO:0000313" key="5">
    <source>
        <dbReference type="Proteomes" id="UP000835052"/>
    </source>
</evidence>
<feature type="transmembrane region" description="Helical" evidence="1">
    <location>
        <begin position="594"/>
        <end position="616"/>
    </location>
</feature>
<feature type="chain" id="PRO_5035901320" description="Nose resistant-to-fluoxetine protein N-terminal domain-containing protein" evidence="2">
    <location>
        <begin position="17"/>
        <end position="777"/>
    </location>
</feature>
<sequence>MKWFTPWLLFICLAEGTRRPEEIVEVFRQSVDEDALKNVTSHVTVSLLKLLFQDYTHKTLENVRKSFPDMRFDIIDKCTVSMFDIFKNSVFSLTTSSCSLKNISACSELDWRVRLLDSWPSRPSGISRRGPFFFLGDYDLCRDLKTASHAVHYCNYKFVIGNNSALPITADLGICLPTDCDINSTRKFAETLGYLDLYINNVVCDDEVEQSWNSVKYWLLALVLLLSTLVLLGTLIDVFDAKKQTVHHLEEPDDEGESVTDYRAPSIALTYRSMANVRFRPTIIVFIDILSSFSLKSSLRHLTRYSTRDVSCAHGIKVFSSFWVVFAHSVLFSLQYTETVNTLKNSESLFSNFLLNSSLAVDSFLFLSGCVAAYSAQRKLLFRGKSTEFDWKKSLGFYFHRIMRLMPSILAYVFFMKIAFNSLGDGPFWNNKGMFGTECNASTVWPHLLLVSNFFPSFCLPWLWHISLDFQLYLIFPAMLFVVRRWERGWLAVLGVVFVSLVYRVVIHATYPLHPNIFIDMLMGHFNEADLSFRLLYANPLSRIPPFVIGLLTGWKLCEESERKSTLWIVLMRVITFFCLYFALFAPFCSEGFLSYFHAVLHRAIWASGLGLLVYLTHNGHLRIISSLLSSHRLFLISRLSFGIFLSHEPLLLYFLNTSRKALAPSSLLYFVLMALMIFVLSSLSAFIISVSIEIPLLMVEKKLLMRAHKLHNSRNPALSEDEFEENSKELATTMKFEEKTLLWLKQPERPFKKIVEKSLNENVYENLLISSNSNVQ</sequence>
<feature type="transmembrane region" description="Helical" evidence="1">
    <location>
        <begin position="567"/>
        <end position="588"/>
    </location>
</feature>
<feature type="transmembrane region" description="Helical" evidence="1">
    <location>
        <begin position="636"/>
        <end position="656"/>
    </location>
</feature>
<keyword evidence="2" id="KW-0732">Signal</keyword>
<evidence type="ECO:0000256" key="1">
    <source>
        <dbReference type="SAM" id="Phobius"/>
    </source>
</evidence>
<feature type="transmembrane region" description="Helical" evidence="1">
    <location>
        <begin position="490"/>
        <end position="511"/>
    </location>
</feature>
<comment type="caution">
    <text evidence="4">The sequence shown here is derived from an EMBL/GenBank/DDBJ whole genome shotgun (WGS) entry which is preliminary data.</text>
</comment>
<dbReference type="PANTHER" id="PTHR11161">
    <property type="entry name" value="O-ACYLTRANSFERASE"/>
    <property type="match status" value="1"/>
</dbReference>
<dbReference type="PANTHER" id="PTHR11161:SF68">
    <property type="entry name" value="NOSE RESISTANT-TO-FLUOXETINE PROTEIN N-TERMINAL DOMAIN-CONTAINING PROTEIN"/>
    <property type="match status" value="1"/>
</dbReference>
<dbReference type="EMBL" id="CAJGYM010000070">
    <property type="protein sequence ID" value="CAD6196314.1"/>
    <property type="molecule type" value="Genomic_DNA"/>
</dbReference>
<protein>
    <recommendedName>
        <fullName evidence="3">Nose resistant-to-fluoxetine protein N-terminal domain-containing protein</fullName>
    </recommendedName>
</protein>
<keyword evidence="1" id="KW-1133">Transmembrane helix</keyword>
<proteinExistence type="predicted"/>
<feature type="transmembrane region" description="Helical" evidence="1">
    <location>
        <begin position="357"/>
        <end position="376"/>
    </location>
</feature>
<dbReference type="Proteomes" id="UP000835052">
    <property type="component" value="Unassembled WGS sequence"/>
</dbReference>
<dbReference type="Pfam" id="PF01757">
    <property type="entry name" value="Acyl_transf_3"/>
    <property type="match status" value="1"/>
</dbReference>
<gene>
    <name evidence="4" type="ORF">CAUJ_LOCUS12229</name>
</gene>
<keyword evidence="1" id="KW-0812">Transmembrane</keyword>
<feature type="transmembrane region" description="Helical" evidence="1">
    <location>
        <begin position="217"/>
        <end position="239"/>
    </location>
</feature>
<dbReference type="GO" id="GO:0016747">
    <property type="term" value="F:acyltransferase activity, transferring groups other than amino-acyl groups"/>
    <property type="evidence" value="ECO:0007669"/>
    <property type="project" value="InterPro"/>
</dbReference>
<evidence type="ECO:0000259" key="3">
    <source>
        <dbReference type="SMART" id="SM00703"/>
    </source>
</evidence>
<dbReference type="AlphaFoldDB" id="A0A8S1HTD5"/>
<feature type="signal peptide" evidence="2">
    <location>
        <begin position="1"/>
        <end position="16"/>
    </location>
</feature>
<feature type="domain" description="Nose resistant-to-fluoxetine protein N-terminal" evidence="3">
    <location>
        <begin position="89"/>
        <end position="210"/>
    </location>
</feature>
<feature type="transmembrane region" description="Helical" evidence="1">
    <location>
        <begin position="531"/>
        <end position="555"/>
    </location>
</feature>
<feature type="transmembrane region" description="Helical" evidence="1">
    <location>
        <begin position="402"/>
        <end position="420"/>
    </location>
</feature>
<evidence type="ECO:0000313" key="4">
    <source>
        <dbReference type="EMBL" id="CAD6196314.1"/>
    </source>
</evidence>
<dbReference type="InterPro" id="IPR006621">
    <property type="entry name" value="Nose-resist-to-fluoxetine_N"/>
</dbReference>
<name>A0A8S1HTD5_9PELO</name>
<feature type="transmembrane region" description="Helical" evidence="1">
    <location>
        <begin position="318"/>
        <end position="337"/>
    </location>
</feature>
<dbReference type="InterPro" id="IPR052728">
    <property type="entry name" value="O2_lipid_transport_reg"/>
</dbReference>